<keyword evidence="3" id="KW-1185">Reference proteome</keyword>
<dbReference type="Proteomes" id="UP000593565">
    <property type="component" value="Unassembled WGS sequence"/>
</dbReference>
<reference evidence="2 3" key="1">
    <citation type="submission" date="2020-02" db="EMBL/GenBank/DDBJ databases">
        <title>A chromosome-scale genome assembly of the black bullhead catfish (Ameiurus melas).</title>
        <authorList>
            <person name="Wen M."/>
            <person name="Zham M."/>
            <person name="Cabau C."/>
            <person name="Klopp C."/>
            <person name="Donnadieu C."/>
            <person name="Roques C."/>
            <person name="Bouchez O."/>
            <person name="Lampietro C."/>
            <person name="Jouanno E."/>
            <person name="Herpin A."/>
            <person name="Louis A."/>
            <person name="Berthelot C."/>
            <person name="Parey E."/>
            <person name="Roest-Crollius H."/>
            <person name="Braasch I."/>
            <person name="Postlethwait J."/>
            <person name="Robinson-Rechavi M."/>
            <person name="Echchiki A."/>
            <person name="Begum T."/>
            <person name="Montfort J."/>
            <person name="Schartl M."/>
            <person name="Bobe J."/>
            <person name="Guiguen Y."/>
        </authorList>
    </citation>
    <scope>NUCLEOTIDE SEQUENCE [LARGE SCALE GENOMIC DNA]</scope>
    <source>
        <strain evidence="2">M_S1</strain>
        <tissue evidence="2">Blood</tissue>
    </source>
</reference>
<accession>A0A7J6AWU0</accession>
<organism evidence="2 3">
    <name type="scientific">Ameiurus melas</name>
    <name type="common">Black bullhead</name>
    <name type="synonym">Silurus melas</name>
    <dbReference type="NCBI Taxonomy" id="219545"/>
    <lineage>
        <taxon>Eukaryota</taxon>
        <taxon>Metazoa</taxon>
        <taxon>Chordata</taxon>
        <taxon>Craniata</taxon>
        <taxon>Vertebrata</taxon>
        <taxon>Euteleostomi</taxon>
        <taxon>Actinopterygii</taxon>
        <taxon>Neopterygii</taxon>
        <taxon>Teleostei</taxon>
        <taxon>Ostariophysi</taxon>
        <taxon>Siluriformes</taxon>
        <taxon>Ictaluridae</taxon>
        <taxon>Ameiurus</taxon>
    </lineage>
</organism>
<gene>
    <name evidence="2" type="ORF">AMELA_G00094310</name>
</gene>
<sequence length="71" mass="7888">MVSSPFGSCAGEEVDREDKTRQEPRAWLWLTAAPGLANSYFFNTIGTPSEPVSEESGFKQDGMEWCRLQTG</sequence>
<proteinExistence type="predicted"/>
<evidence type="ECO:0000313" key="2">
    <source>
        <dbReference type="EMBL" id="KAF4087294.1"/>
    </source>
</evidence>
<dbReference type="AlphaFoldDB" id="A0A7J6AWU0"/>
<evidence type="ECO:0000256" key="1">
    <source>
        <dbReference type="SAM" id="MobiDB-lite"/>
    </source>
</evidence>
<comment type="caution">
    <text evidence="2">The sequence shown here is derived from an EMBL/GenBank/DDBJ whole genome shotgun (WGS) entry which is preliminary data.</text>
</comment>
<evidence type="ECO:0000313" key="3">
    <source>
        <dbReference type="Proteomes" id="UP000593565"/>
    </source>
</evidence>
<dbReference type="EMBL" id="JAAGNN010000007">
    <property type="protein sequence ID" value="KAF4087294.1"/>
    <property type="molecule type" value="Genomic_DNA"/>
</dbReference>
<feature type="region of interest" description="Disordered" evidence="1">
    <location>
        <begin position="1"/>
        <end position="23"/>
    </location>
</feature>
<protein>
    <submittedName>
        <fullName evidence="2">Uncharacterized protein</fullName>
    </submittedName>
</protein>
<name>A0A7J6AWU0_AMEME</name>